<gene>
    <name evidence="3" type="ORF">SUTH_03403</name>
</gene>
<feature type="domain" description="SGNH hydrolase-type esterase" evidence="2">
    <location>
        <begin position="33"/>
        <end position="190"/>
    </location>
</feature>
<dbReference type="InterPro" id="IPR036514">
    <property type="entry name" value="SGNH_hydro_sf"/>
</dbReference>
<feature type="signal peptide" evidence="1">
    <location>
        <begin position="1"/>
        <end position="23"/>
    </location>
</feature>
<dbReference type="Proteomes" id="UP000031637">
    <property type="component" value="Chromosome"/>
</dbReference>
<dbReference type="InterPro" id="IPR051532">
    <property type="entry name" value="Ester_Hydrolysis_Enzymes"/>
</dbReference>
<reference evidence="3 4" key="1">
    <citation type="journal article" date="2014" name="Syst. Appl. Microbiol.">
        <title>Complete genomes of freshwater sulfur oxidizers Sulfuricella denitrificans skB26 and Sulfuritalea hydrogenivorans sk43H: genetic insights into the sulfur oxidation pathway of betaproteobacteria.</title>
        <authorList>
            <person name="Watanabe T."/>
            <person name="Kojima H."/>
            <person name="Fukui M."/>
        </authorList>
    </citation>
    <scope>NUCLEOTIDE SEQUENCE [LARGE SCALE GENOMIC DNA]</scope>
    <source>
        <strain evidence="3">DSM22779</strain>
    </source>
</reference>
<feature type="chain" id="PRO_5004796408" evidence="1">
    <location>
        <begin position="24"/>
        <end position="206"/>
    </location>
</feature>
<organism evidence="3 4">
    <name type="scientific">Sulfuritalea hydrogenivorans sk43H</name>
    <dbReference type="NCBI Taxonomy" id="1223802"/>
    <lineage>
        <taxon>Bacteria</taxon>
        <taxon>Pseudomonadati</taxon>
        <taxon>Pseudomonadota</taxon>
        <taxon>Betaproteobacteria</taxon>
        <taxon>Nitrosomonadales</taxon>
        <taxon>Sterolibacteriaceae</taxon>
        <taxon>Sulfuritalea</taxon>
    </lineage>
</organism>
<dbReference type="STRING" id="1223802.SUTH_03403"/>
<protein>
    <submittedName>
        <fullName evidence="3">Lipolytic protein G-D-S-L family</fullName>
    </submittedName>
</protein>
<dbReference type="PROSITE" id="PS51257">
    <property type="entry name" value="PROKAR_LIPOPROTEIN"/>
    <property type="match status" value="1"/>
</dbReference>
<dbReference type="AlphaFoldDB" id="W0SMY0"/>
<dbReference type="Gene3D" id="3.40.50.1110">
    <property type="entry name" value="SGNH hydrolase"/>
    <property type="match status" value="1"/>
</dbReference>
<proteinExistence type="predicted"/>
<dbReference type="InterPro" id="IPR013830">
    <property type="entry name" value="SGNH_hydro"/>
</dbReference>
<evidence type="ECO:0000259" key="2">
    <source>
        <dbReference type="Pfam" id="PF13472"/>
    </source>
</evidence>
<dbReference type="OrthoDB" id="9786188at2"/>
<dbReference type="GO" id="GO:0004622">
    <property type="term" value="F:phosphatidylcholine lysophospholipase activity"/>
    <property type="evidence" value="ECO:0007669"/>
    <property type="project" value="TreeGrafter"/>
</dbReference>
<evidence type="ECO:0000313" key="3">
    <source>
        <dbReference type="EMBL" id="BAO31173.1"/>
    </source>
</evidence>
<dbReference type="PANTHER" id="PTHR30383:SF24">
    <property type="entry name" value="THIOESTERASE 1_PROTEASE 1_LYSOPHOSPHOLIPASE L1"/>
    <property type="match status" value="1"/>
</dbReference>
<sequence length="206" mass="21487">MVRGVFALLALLFVAACGKPKEAALPPGAKVLALGDSLTAAHGVTPEEAWPALLGKRTGWVVINAGVSGDTSAGALQRLPALLDEHAPTLVLVTLGGNDMLRRLPQGQTVSNLGQMLTLVKVRGSKAVLLATPKPSIAGAVFNNLSAADFYQQVAKEHQAPLIEDALPEVLSNTDLKADQLHPNVAGHALLSKKIFEALKAIGYAR</sequence>
<keyword evidence="1" id="KW-0732">Signal</keyword>
<dbReference type="PANTHER" id="PTHR30383">
    <property type="entry name" value="THIOESTERASE 1/PROTEASE 1/LYSOPHOSPHOLIPASE L1"/>
    <property type="match status" value="1"/>
</dbReference>
<dbReference type="HOGENOM" id="CLU_051180_1_2_4"/>
<name>W0SMY0_9PROT</name>
<keyword evidence="4" id="KW-1185">Reference proteome</keyword>
<evidence type="ECO:0000256" key="1">
    <source>
        <dbReference type="SAM" id="SignalP"/>
    </source>
</evidence>
<dbReference type="CDD" id="cd01822">
    <property type="entry name" value="Lysophospholipase_L1_like"/>
    <property type="match status" value="1"/>
</dbReference>
<accession>W0SMY0</accession>
<evidence type="ECO:0000313" key="4">
    <source>
        <dbReference type="Proteomes" id="UP000031637"/>
    </source>
</evidence>
<dbReference type="KEGG" id="shd:SUTH_03403"/>
<dbReference type="EMBL" id="AP012547">
    <property type="protein sequence ID" value="BAO31173.1"/>
    <property type="molecule type" value="Genomic_DNA"/>
</dbReference>
<dbReference type="SUPFAM" id="SSF52266">
    <property type="entry name" value="SGNH hydrolase"/>
    <property type="match status" value="1"/>
</dbReference>
<dbReference type="Pfam" id="PF13472">
    <property type="entry name" value="Lipase_GDSL_2"/>
    <property type="match status" value="1"/>
</dbReference>